<sequence>MAASAAYSLSSFSSLFLRAPRFSLLPAPISLSPTSTPTPTPKTSPLSFSLSSKTLKSTPLQASPSDQTETTFYDADDLDDASVSAFDPPEAPDGFVEPPYFDEGPAESEDQITAAYEELYGAAFSGYEEDKGGESEGFVAKDGFEEMVVQVRRVTKVVKGGRQLNFRVVVVVGDKKGRVGVGVGKASEVISAVQKSALDARRNIVTVPMTKYLTFPHRSEGDYGAAKVMLRPASPGTGVIAGGSVRIVLEMAGVENALGKQLGSNNALNNARATVVAVMKMRQFSEVAAERGIPMEELWK</sequence>
<dbReference type="OrthoDB" id="309483at2759"/>
<dbReference type="PANTHER" id="PTHR13718:SF61">
    <property type="entry name" value="SMALL RIBOSOMAL SUBUNIT PROTEIN US5M"/>
    <property type="match status" value="1"/>
</dbReference>
<evidence type="ECO:0000313" key="12">
    <source>
        <dbReference type="Proteomes" id="UP000241394"/>
    </source>
</evidence>
<keyword evidence="5 7" id="KW-0687">Ribonucleoprotein</keyword>
<proteinExistence type="inferred from homology"/>
<protein>
    <recommendedName>
        <fullName evidence="6">Small ribosomal subunit protein uS5c</fullName>
    </recommendedName>
</protein>
<dbReference type="Gramene" id="PSS24629">
    <property type="protein sequence ID" value="PSS24629"/>
    <property type="gene ID" value="CEY00_Acc09544"/>
</dbReference>
<gene>
    <name evidence="11" type="ORF">CEY00_Acc09544</name>
</gene>
<evidence type="ECO:0000256" key="7">
    <source>
        <dbReference type="PROSITE-ProRule" id="PRU00268"/>
    </source>
</evidence>
<keyword evidence="12" id="KW-1185">Reference proteome</keyword>
<dbReference type="FunCoup" id="A0A2R6RAQ9">
    <property type="interactions" value="1409"/>
</dbReference>
<dbReference type="SUPFAM" id="SSF54211">
    <property type="entry name" value="Ribosomal protein S5 domain 2-like"/>
    <property type="match status" value="1"/>
</dbReference>
<evidence type="ECO:0000256" key="3">
    <source>
        <dbReference type="ARBA" id="ARBA00022884"/>
    </source>
</evidence>
<dbReference type="InterPro" id="IPR005712">
    <property type="entry name" value="Ribosomal_uS5_bac-type"/>
</dbReference>
<dbReference type="GO" id="GO:0006412">
    <property type="term" value="P:translation"/>
    <property type="evidence" value="ECO:0007669"/>
    <property type="project" value="InterPro"/>
</dbReference>
<dbReference type="PANTHER" id="PTHR13718">
    <property type="entry name" value="RIBOSOMAL S SUBUNIT"/>
    <property type="match status" value="1"/>
</dbReference>
<dbReference type="InterPro" id="IPR005324">
    <property type="entry name" value="Ribosomal_uS5_C"/>
</dbReference>
<name>A0A2R6RAQ9_ACTCC</name>
<dbReference type="GO" id="GO:0003735">
    <property type="term" value="F:structural constituent of ribosome"/>
    <property type="evidence" value="ECO:0007669"/>
    <property type="project" value="UniProtKB-UniRule"/>
</dbReference>
<dbReference type="NCBIfam" id="TIGR01021">
    <property type="entry name" value="rpsE_bact"/>
    <property type="match status" value="1"/>
</dbReference>
<dbReference type="InterPro" id="IPR020568">
    <property type="entry name" value="Ribosomal_Su5_D2-typ_SF"/>
</dbReference>
<accession>A0A2R6RAQ9</accession>
<evidence type="ECO:0000256" key="2">
    <source>
        <dbReference type="ARBA" id="ARBA00022730"/>
    </source>
</evidence>
<dbReference type="GO" id="GO:0003729">
    <property type="term" value="F:mRNA binding"/>
    <property type="evidence" value="ECO:0007669"/>
    <property type="project" value="UniProtKB-ARBA"/>
</dbReference>
<evidence type="ECO:0000256" key="9">
    <source>
        <dbReference type="SAM" id="MobiDB-lite"/>
    </source>
</evidence>
<dbReference type="GO" id="GO:0019843">
    <property type="term" value="F:rRNA binding"/>
    <property type="evidence" value="ECO:0007669"/>
    <property type="project" value="UniProtKB-KW"/>
</dbReference>
<evidence type="ECO:0000256" key="6">
    <source>
        <dbReference type="ARBA" id="ARBA00035156"/>
    </source>
</evidence>
<dbReference type="Gene3D" id="3.30.160.20">
    <property type="match status" value="1"/>
</dbReference>
<dbReference type="Pfam" id="PF03719">
    <property type="entry name" value="Ribosomal_S5_C"/>
    <property type="match status" value="1"/>
</dbReference>
<dbReference type="HAMAP" id="MF_01307_B">
    <property type="entry name" value="Ribosomal_uS5_B"/>
    <property type="match status" value="1"/>
</dbReference>
<keyword evidence="4 7" id="KW-0689">Ribosomal protein</keyword>
<dbReference type="Gene3D" id="3.30.230.10">
    <property type="match status" value="1"/>
</dbReference>
<evidence type="ECO:0000256" key="8">
    <source>
        <dbReference type="RuleBase" id="RU003823"/>
    </source>
</evidence>
<evidence type="ECO:0000256" key="5">
    <source>
        <dbReference type="ARBA" id="ARBA00023274"/>
    </source>
</evidence>
<comment type="similarity">
    <text evidence="1 8">Belongs to the universal ribosomal protein uS5 family.</text>
</comment>
<dbReference type="PROSITE" id="PS00585">
    <property type="entry name" value="RIBOSOMAL_S5"/>
    <property type="match status" value="1"/>
</dbReference>
<feature type="region of interest" description="Disordered" evidence="9">
    <location>
        <begin position="82"/>
        <end position="106"/>
    </location>
</feature>
<dbReference type="InterPro" id="IPR018192">
    <property type="entry name" value="Ribosomal_uS5_N_CS"/>
</dbReference>
<dbReference type="STRING" id="1590841.A0A2R6RAQ9"/>
<comment type="caution">
    <text evidence="11">The sequence shown here is derived from an EMBL/GenBank/DDBJ whole genome shotgun (WGS) entry which is preliminary data.</text>
</comment>
<dbReference type="InterPro" id="IPR014721">
    <property type="entry name" value="Ribsml_uS5_D2-typ_fold_subgr"/>
</dbReference>
<dbReference type="InterPro" id="IPR013810">
    <property type="entry name" value="Ribosomal_uS5_N"/>
</dbReference>
<evidence type="ECO:0000256" key="4">
    <source>
        <dbReference type="ARBA" id="ARBA00022980"/>
    </source>
</evidence>
<dbReference type="OMA" id="MRQFREV"/>
<dbReference type="Proteomes" id="UP000241394">
    <property type="component" value="Chromosome LG8"/>
</dbReference>
<evidence type="ECO:0000259" key="10">
    <source>
        <dbReference type="PROSITE" id="PS50881"/>
    </source>
</evidence>
<organism evidence="11 12">
    <name type="scientific">Actinidia chinensis var. chinensis</name>
    <name type="common">Chinese soft-hair kiwi</name>
    <dbReference type="NCBI Taxonomy" id="1590841"/>
    <lineage>
        <taxon>Eukaryota</taxon>
        <taxon>Viridiplantae</taxon>
        <taxon>Streptophyta</taxon>
        <taxon>Embryophyta</taxon>
        <taxon>Tracheophyta</taxon>
        <taxon>Spermatophyta</taxon>
        <taxon>Magnoliopsida</taxon>
        <taxon>eudicotyledons</taxon>
        <taxon>Gunneridae</taxon>
        <taxon>Pentapetalae</taxon>
        <taxon>asterids</taxon>
        <taxon>Ericales</taxon>
        <taxon>Actinidiaceae</taxon>
        <taxon>Actinidia</taxon>
    </lineage>
</organism>
<reference evidence="11 12" key="1">
    <citation type="submission" date="2017-07" db="EMBL/GenBank/DDBJ databases">
        <title>An improved, manually edited Actinidia chinensis var. chinensis (kiwifruit) genome highlights the challenges associated with draft genomes and gene prediction in plants.</title>
        <authorList>
            <person name="Pilkington S."/>
            <person name="Crowhurst R."/>
            <person name="Hilario E."/>
            <person name="Nardozza S."/>
            <person name="Fraser L."/>
            <person name="Peng Y."/>
            <person name="Gunaseelan K."/>
            <person name="Simpson R."/>
            <person name="Tahir J."/>
            <person name="Deroles S."/>
            <person name="Templeton K."/>
            <person name="Luo Z."/>
            <person name="Davy M."/>
            <person name="Cheng C."/>
            <person name="Mcneilage M."/>
            <person name="Scaglione D."/>
            <person name="Liu Y."/>
            <person name="Zhang Q."/>
            <person name="Datson P."/>
            <person name="De Silva N."/>
            <person name="Gardiner S."/>
            <person name="Bassett H."/>
            <person name="Chagne D."/>
            <person name="Mccallum J."/>
            <person name="Dzierzon H."/>
            <person name="Deng C."/>
            <person name="Wang Y.-Y."/>
            <person name="Barron N."/>
            <person name="Manako K."/>
            <person name="Bowen J."/>
            <person name="Foster T."/>
            <person name="Erridge Z."/>
            <person name="Tiffin H."/>
            <person name="Waite C."/>
            <person name="Davies K."/>
            <person name="Grierson E."/>
            <person name="Laing W."/>
            <person name="Kirk R."/>
            <person name="Chen X."/>
            <person name="Wood M."/>
            <person name="Montefiori M."/>
            <person name="Brummell D."/>
            <person name="Schwinn K."/>
            <person name="Catanach A."/>
            <person name="Fullerton C."/>
            <person name="Li D."/>
            <person name="Meiyalaghan S."/>
            <person name="Nieuwenhuizen N."/>
            <person name="Read N."/>
            <person name="Prakash R."/>
            <person name="Hunter D."/>
            <person name="Zhang H."/>
            <person name="Mckenzie M."/>
            <person name="Knabel M."/>
            <person name="Harris A."/>
            <person name="Allan A."/>
            <person name="Chen A."/>
            <person name="Janssen B."/>
            <person name="Plunkett B."/>
            <person name="Dwamena C."/>
            <person name="Voogd C."/>
            <person name="Leif D."/>
            <person name="Lafferty D."/>
            <person name="Souleyre E."/>
            <person name="Varkonyi-Gasic E."/>
            <person name="Gambi F."/>
            <person name="Hanley J."/>
            <person name="Yao J.-L."/>
            <person name="Cheung J."/>
            <person name="David K."/>
            <person name="Warren B."/>
            <person name="Marsh K."/>
            <person name="Snowden K."/>
            <person name="Lin-Wang K."/>
            <person name="Brian L."/>
            <person name="Martinez-Sanchez M."/>
            <person name="Wang M."/>
            <person name="Ileperuma N."/>
            <person name="Macnee N."/>
            <person name="Campin R."/>
            <person name="Mcatee P."/>
            <person name="Drummond R."/>
            <person name="Espley R."/>
            <person name="Ireland H."/>
            <person name="Wu R."/>
            <person name="Atkinson R."/>
            <person name="Karunairetnam S."/>
            <person name="Bulley S."/>
            <person name="Chunkath S."/>
            <person name="Hanley Z."/>
            <person name="Storey R."/>
            <person name="Thrimawithana A."/>
            <person name="Thomson S."/>
            <person name="David C."/>
            <person name="Testolin R."/>
        </authorList>
    </citation>
    <scope>NUCLEOTIDE SEQUENCE [LARGE SCALE GENOMIC DNA]</scope>
    <source>
        <strain evidence="12">cv. Red5</strain>
        <tissue evidence="11">Young leaf</tissue>
    </source>
</reference>
<reference evidence="12" key="2">
    <citation type="journal article" date="2018" name="BMC Genomics">
        <title>A manually annotated Actinidia chinensis var. chinensis (kiwifruit) genome highlights the challenges associated with draft genomes and gene prediction in plants.</title>
        <authorList>
            <person name="Pilkington S.M."/>
            <person name="Crowhurst R."/>
            <person name="Hilario E."/>
            <person name="Nardozza S."/>
            <person name="Fraser L."/>
            <person name="Peng Y."/>
            <person name="Gunaseelan K."/>
            <person name="Simpson R."/>
            <person name="Tahir J."/>
            <person name="Deroles S.C."/>
            <person name="Templeton K."/>
            <person name="Luo Z."/>
            <person name="Davy M."/>
            <person name="Cheng C."/>
            <person name="McNeilage M."/>
            <person name="Scaglione D."/>
            <person name="Liu Y."/>
            <person name="Zhang Q."/>
            <person name="Datson P."/>
            <person name="De Silva N."/>
            <person name="Gardiner S.E."/>
            <person name="Bassett H."/>
            <person name="Chagne D."/>
            <person name="McCallum J."/>
            <person name="Dzierzon H."/>
            <person name="Deng C."/>
            <person name="Wang Y.Y."/>
            <person name="Barron L."/>
            <person name="Manako K."/>
            <person name="Bowen J."/>
            <person name="Foster T.M."/>
            <person name="Erridge Z.A."/>
            <person name="Tiffin H."/>
            <person name="Waite C.N."/>
            <person name="Davies K.M."/>
            <person name="Grierson E.P."/>
            <person name="Laing W.A."/>
            <person name="Kirk R."/>
            <person name="Chen X."/>
            <person name="Wood M."/>
            <person name="Montefiori M."/>
            <person name="Brummell D.A."/>
            <person name="Schwinn K.E."/>
            <person name="Catanach A."/>
            <person name="Fullerton C."/>
            <person name="Li D."/>
            <person name="Meiyalaghan S."/>
            <person name="Nieuwenhuizen N."/>
            <person name="Read N."/>
            <person name="Prakash R."/>
            <person name="Hunter D."/>
            <person name="Zhang H."/>
            <person name="McKenzie M."/>
            <person name="Knabel M."/>
            <person name="Harris A."/>
            <person name="Allan A.C."/>
            <person name="Gleave A."/>
            <person name="Chen A."/>
            <person name="Janssen B.J."/>
            <person name="Plunkett B."/>
            <person name="Ampomah-Dwamena C."/>
            <person name="Voogd C."/>
            <person name="Leif D."/>
            <person name="Lafferty D."/>
            <person name="Souleyre E.J.F."/>
            <person name="Varkonyi-Gasic E."/>
            <person name="Gambi F."/>
            <person name="Hanley J."/>
            <person name="Yao J.L."/>
            <person name="Cheung J."/>
            <person name="David K.M."/>
            <person name="Warren B."/>
            <person name="Marsh K."/>
            <person name="Snowden K.C."/>
            <person name="Lin-Wang K."/>
            <person name="Brian L."/>
            <person name="Martinez-Sanchez M."/>
            <person name="Wang M."/>
            <person name="Ileperuma N."/>
            <person name="Macnee N."/>
            <person name="Campin R."/>
            <person name="McAtee P."/>
            <person name="Drummond R.S.M."/>
            <person name="Espley R.V."/>
            <person name="Ireland H.S."/>
            <person name="Wu R."/>
            <person name="Atkinson R.G."/>
            <person name="Karunairetnam S."/>
            <person name="Bulley S."/>
            <person name="Chunkath S."/>
            <person name="Hanley Z."/>
            <person name="Storey R."/>
            <person name="Thrimawithana A.H."/>
            <person name="Thomson S."/>
            <person name="David C."/>
            <person name="Testolin R."/>
            <person name="Huang H."/>
            <person name="Hellens R.P."/>
            <person name="Schaffer R.J."/>
        </authorList>
    </citation>
    <scope>NUCLEOTIDE SEQUENCE [LARGE SCALE GENOMIC DNA]</scope>
    <source>
        <strain evidence="12">cv. Red5</strain>
    </source>
</reference>
<feature type="region of interest" description="Disordered" evidence="9">
    <location>
        <begin position="28"/>
        <end position="50"/>
    </location>
</feature>
<evidence type="ECO:0000313" key="11">
    <source>
        <dbReference type="EMBL" id="PSS24629.1"/>
    </source>
</evidence>
<dbReference type="GO" id="GO:0005763">
    <property type="term" value="C:mitochondrial small ribosomal subunit"/>
    <property type="evidence" value="ECO:0007669"/>
    <property type="project" value="TreeGrafter"/>
</dbReference>
<feature type="domain" description="S5 DRBM" evidence="10">
    <location>
        <begin position="144"/>
        <end position="207"/>
    </location>
</feature>
<evidence type="ECO:0000256" key="1">
    <source>
        <dbReference type="ARBA" id="ARBA00008945"/>
    </source>
</evidence>
<dbReference type="Pfam" id="PF00333">
    <property type="entry name" value="Ribosomal_S5"/>
    <property type="match status" value="1"/>
</dbReference>
<dbReference type="InParanoid" id="A0A2R6RAQ9"/>
<dbReference type="InterPro" id="IPR000851">
    <property type="entry name" value="Ribosomal_uS5"/>
</dbReference>
<dbReference type="AlphaFoldDB" id="A0A2R6RAQ9"/>
<dbReference type="PROSITE" id="PS50881">
    <property type="entry name" value="S5_DSRBD"/>
    <property type="match status" value="1"/>
</dbReference>
<keyword evidence="3" id="KW-0694">RNA-binding</keyword>
<dbReference type="SUPFAM" id="SSF54768">
    <property type="entry name" value="dsRNA-binding domain-like"/>
    <property type="match status" value="1"/>
</dbReference>
<dbReference type="FunFam" id="3.30.230.10:FF:000002">
    <property type="entry name" value="30S ribosomal protein S5"/>
    <property type="match status" value="1"/>
</dbReference>
<dbReference type="EMBL" id="NKQK01000008">
    <property type="protein sequence ID" value="PSS24629.1"/>
    <property type="molecule type" value="Genomic_DNA"/>
</dbReference>
<keyword evidence="2" id="KW-0699">rRNA-binding</keyword>